<dbReference type="UniPathway" id="UPA00694"/>
<evidence type="ECO:0000256" key="1">
    <source>
        <dbReference type="ARBA" id="ARBA00003476"/>
    </source>
</evidence>
<dbReference type="InterPro" id="IPR019734">
    <property type="entry name" value="TPR_rpt"/>
</dbReference>
<evidence type="ECO:0000313" key="10">
    <source>
        <dbReference type="EMBL" id="MZI92661.1"/>
    </source>
</evidence>
<dbReference type="GO" id="GO:0006011">
    <property type="term" value="P:UDP-alpha-D-glucose metabolic process"/>
    <property type="evidence" value="ECO:0007669"/>
    <property type="project" value="InterPro"/>
</dbReference>
<gene>
    <name evidence="10" type="ORF">F9817_05540</name>
</gene>
<dbReference type="SUPFAM" id="SSF48452">
    <property type="entry name" value="TPR-like"/>
    <property type="match status" value="4"/>
</dbReference>
<dbReference type="PANTHER" id="PTHR45586">
    <property type="entry name" value="TPR REPEAT-CONTAINING PROTEIN PA4667"/>
    <property type="match status" value="1"/>
</dbReference>
<keyword evidence="11" id="KW-1185">Reference proteome</keyword>
<evidence type="ECO:0000259" key="9">
    <source>
        <dbReference type="Pfam" id="PF05420"/>
    </source>
</evidence>
<dbReference type="PRINTS" id="PR01441">
    <property type="entry name" value="CELLSNTHASEC"/>
</dbReference>
<keyword evidence="4" id="KW-0677">Repeat</keyword>
<dbReference type="GO" id="GO:0030244">
    <property type="term" value="P:cellulose biosynthetic process"/>
    <property type="evidence" value="ECO:0007669"/>
    <property type="project" value="UniProtKB-KW"/>
</dbReference>
<dbReference type="EMBL" id="WEKT01000006">
    <property type="protein sequence ID" value="MZI92661.1"/>
    <property type="molecule type" value="Genomic_DNA"/>
</dbReference>
<evidence type="ECO:0000256" key="8">
    <source>
        <dbReference type="SAM" id="SignalP"/>
    </source>
</evidence>
<evidence type="ECO:0000256" key="7">
    <source>
        <dbReference type="SAM" id="MobiDB-lite"/>
    </source>
</evidence>
<dbReference type="InterPro" id="IPR011990">
    <property type="entry name" value="TPR-like_helical_dom_sf"/>
</dbReference>
<name>A0A7X4RTC6_9VIBR</name>
<comment type="function">
    <text evidence="1">Required for maximal bacterial cellulose synthesis.</text>
</comment>
<keyword evidence="5" id="KW-0802">TPR repeat</keyword>
<evidence type="ECO:0000313" key="11">
    <source>
        <dbReference type="Proteomes" id="UP000462621"/>
    </source>
</evidence>
<dbReference type="GO" id="GO:0019867">
    <property type="term" value="C:outer membrane"/>
    <property type="evidence" value="ECO:0007669"/>
    <property type="project" value="InterPro"/>
</dbReference>
<protein>
    <submittedName>
        <fullName evidence="10">Tetratricopeptide repeat protein</fullName>
    </submittedName>
</protein>
<feature type="domain" description="Cellulose synthase operon C C-terminal" evidence="9">
    <location>
        <begin position="916"/>
        <end position="1270"/>
    </location>
</feature>
<evidence type="ECO:0000256" key="3">
    <source>
        <dbReference type="ARBA" id="ARBA00022729"/>
    </source>
</evidence>
<feature type="signal peptide" evidence="8">
    <location>
        <begin position="1"/>
        <end position="28"/>
    </location>
</feature>
<dbReference type="Pfam" id="PF14559">
    <property type="entry name" value="TPR_19"/>
    <property type="match status" value="2"/>
</dbReference>
<dbReference type="Pfam" id="PF13432">
    <property type="entry name" value="TPR_16"/>
    <property type="match status" value="1"/>
</dbReference>
<dbReference type="SMART" id="SM00028">
    <property type="entry name" value="TPR"/>
    <property type="match status" value="4"/>
</dbReference>
<dbReference type="PANTHER" id="PTHR45586:SF1">
    <property type="entry name" value="LIPOPOLYSACCHARIDE ASSEMBLY PROTEIN B"/>
    <property type="match status" value="1"/>
</dbReference>
<comment type="pathway">
    <text evidence="2">Glycan metabolism; bacterial cellulose biosynthesis.</text>
</comment>
<dbReference type="Pfam" id="PF05420">
    <property type="entry name" value="BCSC_C"/>
    <property type="match status" value="1"/>
</dbReference>
<comment type="caution">
    <text evidence="10">The sequence shown here is derived from an EMBL/GenBank/DDBJ whole genome shotgun (WGS) entry which is preliminary data.</text>
</comment>
<feature type="region of interest" description="Disordered" evidence="7">
    <location>
        <begin position="970"/>
        <end position="990"/>
    </location>
</feature>
<dbReference type="Gene3D" id="1.25.40.10">
    <property type="entry name" value="Tetratricopeptide repeat domain"/>
    <property type="match status" value="4"/>
</dbReference>
<evidence type="ECO:0000256" key="2">
    <source>
        <dbReference type="ARBA" id="ARBA00005186"/>
    </source>
</evidence>
<dbReference type="InterPro" id="IPR008410">
    <property type="entry name" value="BCSC_C"/>
</dbReference>
<evidence type="ECO:0000256" key="4">
    <source>
        <dbReference type="ARBA" id="ARBA00022737"/>
    </source>
</evidence>
<proteinExistence type="predicted"/>
<feature type="chain" id="PRO_5031416229" evidence="8">
    <location>
        <begin position="29"/>
        <end position="1273"/>
    </location>
</feature>
<evidence type="ECO:0000256" key="5">
    <source>
        <dbReference type="ARBA" id="ARBA00022803"/>
    </source>
</evidence>
<reference evidence="10 11" key="1">
    <citation type="submission" date="2019-10" db="EMBL/GenBank/DDBJ databases">
        <title>Vibrio sp. nov. isolated from a shrimp pond.</title>
        <authorList>
            <person name="Gomez-Gil B."/>
            <person name="Enciso-Ibarra J."/>
            <person name="Enciso-Ibarra K."/>
            <person name="Bolan-Mejia C."/>
        </authorList>
    </citation>
    <scope>NUCLEOTIDE SEQUENCE [LARGE SCALE GENOMIC DNA]</scope>
    <source>
        <strain evidence="10 11">CAIM 722</strain>
    </source>
</reference>
<keyword evidence="3 8" id="KW-0732">Signal</keyword>
<dbReference type="Proteomes" id="UP000462621">
    <property type="component" value="Unassembled WGS sequence"/>
</dbReference>
<dbReference type="InterPro" id="IPR051012">
    <property type="entry name" value="CellSynth/LPSAsmb/PSIAsmb"/>
</dbReference>
<dbReference type="AlphaFoldDB" id="A0A7X4RTC6"/>
<accession>A0A7X4RTC6</accession>
<dbReference type="InterPro" id="IPR003921">
    <property type="entry name" value="Cell_synth_C"/>
</dbReference>
<evidence type="ECO:0000256" key="6">
    <source>
        <dbReference type="ARBA" id="ARBA00022916"/>
    </source>
</evidence>
<keyword evidence="6" id="KW-0135">Cellulose biosynthesis</keyword>
<organism evidence="10 11">
    <name type="scientific">Vibrio eleionomae</name>
    <dbReference type="NCBI Taxonomy" id="2653505"/>
    <lineage>
        <taxon>Bacteria</taxon>
        <taxon>Pseudomonadati</taxon>
        <taxon>Pseudomonadota</taxon>
        <taxon>Gammaproteobacteria</taxon>
        <taxon>Vibrionales</taxon>
        <taxon>Vibrionaceae</taxon>
        <taxon>Vibrio</taxon>
    </lineage>
</organism>
<sequence length="1273" mass="140935">MNNNFLKTFSLLCCVELMQLGSSSIALADTQADSSVSSLIKQAQYWHEKANDKLAIESLQKVLMVDANNAQALYMMSLLARQRGDNLAAAQWKKRLTIAHPDSSELQLLNTSISLQKLPKQQVDLAREQARRGDVSGSIKTWNKIFPNGKVPLSLAAEYYLTMSGDKSLYNNAVKGLRSVTKSHPNDVQLGIAYGKVLTYRERNRRQGIRILEHYAHDNKSADDALKQALLWLAPKASDKYHYQKWDKRHPNEHKVMAHYQRSTGSKAISTAFNELNSGNLAKAKSIFNDILRRSPRDADALAGLGYVYLHENDYPNAAKYLNLSAKQGGSQAAKRRKQAHEASFYADLAKAKSAYAEGDVTQALLISSSLIEEKGDAGVSAKLFRADVLRHQGKYSAAEELLRQVLSEKPTDSQAKESLYYVLAEQNHYDQANLLLRSMPKDFQRKVQAADKYSHIRDLAHEAIKFGDFDTATVILENGLKRIPNNPWLRLELARLYKKQGHTEAAEATIRPLERDGVSNESLYAAAIFASEDKKWRQVHDLIARVPLDKRDEKEKQLFEVSGFNLSLDNARLFLAKGNKKEALSLLLSLKEKTGSNPLSVGRVAQLLMKAGDKSGAVVMVRQNIESGISSNAGDYANHVAVLYQAGLLDEAQNLLNDPRLIANSTPEQLSIARNVYVINEADHLRELGDYAPAYDMLARALQDEPKNTALMLAMARLYQSGKMNNKAMTVYRYLIDNQLDKTQEARLGAINVYLAEGEADKAQALYAQLPESNAPERLLLHARIYQAQGKPRLALAELRSARGQLLGFKSNGKSTSPLVGGMVIADNPFTSHTTEKNDEPSSSVYGTAMPWQVNGQAQKTSQNYSERTDLPALSADQQTLTEVDSLLTQIHKQNSTWVQGGIQVRSRDGESGLSKLTETRVPLQWSTVPFGHSRLAVNIDAVSLESGASSDEASRRFGTGALIQGEVAESEGVSTTSGDDLPDIDSQGAKRENGVEVKAALSGDNYDADIGTTPLGLEYVTLVGGATYKAQLSDHAYLSLTGERRSVKDSLLSYVGVKDSYSGKYWGQVTKNGIHAQLGYDDGDAGYYADAGAWKYLGHSVQDNESMEFGAGFYVRPYKYDDRSLQVGMDVRYKDFTHNLSYYSFGHGGYFSPQNYISFTIPVDYTQDYDKLSLKLGGSVGFQSYSQDKAEYFPGQSTLQSELQTYVDSGYAEEAYYSAKSTSGMGFNIHANLEYRLQDDLTLQAKVSYDTFGDYNESLASIMLRRSFGGN</sequence>